<gene>
    <name evidence="3" type="ORF">GMARGA_LOCUS15051</name>
</gene>
<dbReference type="EMBL" id="CAJVQB010010220">
    <property type="protein sequence ID" value="CAG8737821.1"/>
    <property type="molecule type" value="Genomic_DNA"/>
</dbReference>
<feature type="non-terminal residue" evidence="3">
    <location>
        <position position="1"/>
    </location>
</feature>
<reference evidence="3 4" key="1">
    <citation type="submission" date="2021-06" db="EMBL/GenBank/DDBJ databases">
        <authorList>
            <person name="Kallberg Y."/>
            <person name="Tangrot J."/>
            <person name="Rosling A."/>
        </authorList>
    </citation>
    <scope>NUCLEOTIDE SEQUENCE [LARGE SCALE GENOMIC DNA]</scope>
    <source>
        <strain evidence="3 4">120-4 pot B 10/14</strain>
    </source>
</reference>
<keyword evidence="2" id="KW-0472">Membrane</keyword>
<accession>A0ABN7V6P3</accession>
<evidence type="ECO:0000256" key="1">
    <source>
        <dbReference type="SAM" id="MobiDB-lite"/>
    </source>
</evidence>
<keyword evidence="2" id="KW-1133">Transmembrane helix</keyword>
<sequence length="349" mass="39698">MAHNNGVNVADPLAQETLLKEMAKKASGDFEAFLNQSYNDSSLGLYYMSEHTRKRVPQIVEEKRGLINLEKDLEITISDTKDSYELVKSLQTISNFENIDQSAFPTITVLDVSEEKRYEDNKAAQRNCCGCITEQVGVVIILSFYFFYGLLNTLSSLSSLASSDYNLRDKIILIISAVLYIVMTAIGVTGTIAIRKGNIVLLRRLSIALWIFTVTIFKFNIAVYITEVVFKDEYVQACLSAQKDTENQGFDASNWDCKDFITAILVRDALKIAIFSTLSFYFAHVIKRYSRRINTEPKYKYYNNDNQRTPTYMVYETRPPTAHDWIPPPTYTVKTSPVQDSAQESNEKA</sequence>
<name>A0ABN7V6P3_GIGMA</name>
<keyword evidence="4" id="KW-1185">Reference proteome</keyword>
<feature type="transmembrane region" description="Helical" evidence="2">
    <location>
        <begin position="171"/>
        <end position="193"/>
    </location>
</feature>
<proteinExistence type="predicted"/>
<organism evidence="3 4">
    <name type="scientific">Gigaspora margarita</name>
    <dbReference type="NCBI Taxonomy" id="4874"/>
    <lineage>
        <taxon>Eukaryota</taxon>
        <taxon>Fungi</taxon>
        <taxon>Fungi incertae sedis</taxon>
        <taxon>Mucoromycota</taxon>
        <taxon>Glomeromycotina</taxon>
        <taxon>Glomeromycetes</taxon>
        <taxon>Diversisporales</taxon>
        <taxon>Gigasporaceae</taxon>
        <taxon>Gigaspora</taxon>
    </lineage>
</organism>
<protein>
    <submittedName>
        <fullName evidence="3">4809_t:CDS:1</fullName>
    </submittedName>
</protein>
<evidence type="ECO:0000256" key="2">
    <source>
        <dbReference type="SAM" id="Phobius"/>
    </source>
</evidence>
<keyword evidence="2" id="KW-0812">Transmembrane</keyword>
<comment type="caution">
    <text evidence="3">The sequence shown here is derived from an EMBL/GenBank/DDBJ whole genome shotgun (WGS) entry which is preliminary data.</text>
</comment>
<feature type="transmembrane region" description="Helical" evidence="2">
    <location>
        <begin position="205"/>
        <end position="225"/>
    </location>
</feature>
<dbReference type="Pfam" id="PF10167">
    <property type="entry name" value="BORCS8"/>
    <property type="match status" value="1"/>
</dbReference>
<dbReference type="Proteomes" id="UP000789901">
    <property type="component" value="Unassembled WGS sequence"/>
</dbReference>
<evidence type="ECO:0000313" key="4">
    <source>
        <dbReference type="Proteomes" id="UP000789901"/>
    </source>
</evidence>
<feature type="region of interest" description="Disordered" evidence="1">
    <location>
        <begin position="326"/>
        <end position="349"/>
    </location>
</feature>
<feature type="transmembrane region" description="Helical" evidence="2">
    <location>
        <begin position="260"/>
        <end position="283"/>
    </location>
</feature>
<evidence type="ECO:0000313" key="3">
    <source>
        <dbReference type="EMBL" id="CAG8737821.1"/>
    </source>
</evidence>
<feature type="transmembrane region" description="Helical" evidence="2">
    <location>
        <begin position="132"/>
        <end position="151"/>
    </location>
</feature>
<feature type="compositionally biased region" description="Polar residues" evidence="1">
    <location>
        <begin position="332"/>
        <end position="349"/>
    </location>
</feature>
<dbReference type="InterPro" id="IPR019320">
    <property type="entry name" value="BORCS8"/>
</dbReference>